<dbReference type="InterPro" id="IPR001992">
    <property type="entry name" value="T2SS_GspF/T4SS_PilC_CS"/>
</dbReference>
<feature type="transmembrane region" description="Helical" evidence="10">
    <location>
        <begin position="219"/>
        <end position="245"/>
    </location>
</feature>
<feature type="domain" description="Type II secretion system protein GspF" evidence="11">
    <location>
        <begin position="79"/>
        <end position="200"/>
    </location>
</feature>
<evidence type="ECO:0000256" key="2">
    <source>
        <dbReference type="ARBA" id="ARBA00005745"/>
    </source>
</evidence>
<feature type="domain" description="Type II secretion system protein GspF" evidence="11">
    <location>
        <begin position="281"/>
        <end position="402"/>
    </location>
</feature>
<evidence type="ECO:0000259" key="11">
    <source>
        <dbReference type="Pfam" id="PF00482"/>
    </source>
</evidence>
<dbReference type="Gene3D" id="1.20.81.30">
    <property type="entry name" value="Type II secretion system (T2SS), domain F"/>
    <property type="match status" value="2"/>
</dbReference>
<evidence type="ECO:0000313" key="13">
    <source>
        <dbReference type="Proteomes" id="UP001179121"/>
    </source>
</evidence>
<dbReference type="PANTHER" id="PTHR30012:SF7">
    <property type="entry name" value="PROTEIN TRANSPORT PROTEIN HOFC HOMOLOG"/>
    <property type="match status" value="1"/>
</dbReference>
<gene>
    <name evidence="12" type="ORF">DNFV4_02955</name>
</gene>
<dbReference type="GO" id="GO:0005886">
    <property type="term" value="C:plasma membrane"/>
    <property type="evidence" value="ECO:0007669"/>
    <property type="project" value="UniProtKB-SubCell"/>
</dbReference>
<sequence length="411" mass="44913">MPLFAYKVARADGTTFVGEIEDDNEMAVRTKLEGQGFLVFRVRRQGAWSVGPSVGSIGTIGLSGRWTKLPPQQFLIFNQELLALIRSGLPVLKVWDLLIERAPHAGFRETLRAVRQEIRGGASASDALAQHPLYFSDLYVATLKAGEQAGNVPEVLQRYVAYLKLMIGLRQKVWKALTYPLFLVVVGICVVGFLLTYVMPTFIAAYGEQARTLPAATQWLLGAIHTLRANFPLFAGSFLAAAVAARSWYRTEAGRLATDRVLLRVPLLGAVLWRHYTVQLTRTLATVLGGGTPLVEALQISRSAVSNRAVGEGLARTVEQVREGSSLTAALRHPPVIPSLAVEMLAVGEETGSLETMLKDVAEFYEAELDIRLTQLTTWIEPALLLLMGVLVGGIVIIMYLPVFQMAGSVQ</sequence>
<dbReference type="PROSITE" id="PS00874">
    <property type="entry name" value="T2SP_F"/>
    <property type="match status" value="1"/>
</dbReference>
<accession>A0AA86N0W5</accession>
<keyword evidence="8 10" id="KW-0472">Membrane</keyword>
<evidence type="ECO:0000313" key="12">
    <source>
        <dbReference type="EMBL" id="CAI4032525.1"/>
    </source>
</evidence>
<proteinExistence type="inferred from homology"/>
<dbReference type="EMBL" id="OX365700">
    <property type="protein sequence ID" value="CAI4032525.1"/>
    <property type="molecule type" value="Genomic_DNA"/>
</dbReference>
<keyword evidence="3 9" id="KW-0813">Transport</keyword>
<evidence type="ECO:0000256" key="10">
    <source>
        <dbReference type="SAM" id="Phobius"/>
    </source>
</evidence>
<dbReference type="InterPro" id="IPR018076">
    <property type="entry name" value="T2SS_GspF_dom"/>
</dbReference>
<evidence type="ECO:0000256" key="5">
    <source>
        <dbReference type="ARBA" id="ARBA00022519"/>
    </source>
</evidence>
<keyword evidence="6 9" id="KW-0812">Transmembrane</keyword>
<comment type="subcellular location">
    <subcellularLocation>
        <location evidence="1">Cell inner membrane</location>
        <topology evidence="1">Multi-pass membrane protein</topology>
    </subcellularLocation>
    <subcellularLocation>
        <location evidence="9">Cell membrane</location>
        <topology evidence="9">Multi-pass membrane protein</topology>
    </subcellularLocation>
</comment>
<evidence type="ECO:0000256" key="1">
    <source>
        <dbReference type="ARBA" id="ARBA00004429"/>
    </source>
</evidence>
<comment type="similarity">
    <text evidence="2 9">Belongs to the GSP F family.</text>
</comment>
<evidence type="ECO:0000256" key="9">
    <source>
        <dbReference type="RuleBase" id="RU003923"/>
    </source>
</evidence>
<dbReference type="Pfam" id="PF00482">
    <property type="entry name" value="T2SSF"/>
    <property type="match status" value="2"/>
</dbReference>
<dbReference type="PANTHER" id="PTHR30012">
    <property type="entry name" value="GENERAL SECRETION PATHWAY PROTEIN"/>
    <property type="match status" value="1"/>
</dbReference>
<name>A0AA86N0W5_9BACT</name>
<evidence type="ECO:0000256" key="3">
    <source>
        <dbReference type="ARBA" id="ARBA00022448"/>
    </source>
</evidence>
<dbReference type="PRINTS" id="PR00812">
    <property type="entry name" value="BCTERIALGSPF"/>
</dbReference>
<dbReference type="GO" id="GO:0015628">
    <property type="term" value="P:protein secretion by the type II secretion system"/>
    <property type="evidence" value="ECO:0007669"/>
    <property type="project" value="TreeGrafter"/>
</dbReference>
<dbReference type="InterPro" id="IPR003004">
    <property type="entry name" value="GspF/PilC"/>
</dbReference>
<dbReference type="InterPro" id="IPR042094">
    <property type="entry name" value="T2SS_GspF_sf"/>
</dbReference>
<reference evidence="12" key="1">
    <citation type="submission" date="2022-10" db="EMBL/GenBank/DDBJ databases">
        <authorList>
            <person name="Koch H."/>
        </authorList>
    </citation>
    <scope>NUCLEOTIDE SEQUENCE</scope>
    <source>
        <strain evidence="12">DNF</strain>
    </source>
</reference>
<dbReference type="FunFam" id="1.20.81.30:FF:000001">
    <property type="entry name" value="Type II secretion system protein F"/>
    <property type="match status" value="1"/>
</dbReference>
<evidence type="ECO:0000256" key="6">
    <source>
        <dbReference type="ARBA" id="ARBA00022692"/>
    </source>
</evidence>
<dbReference type="RefSeq" id="WP_289269247.1">
    <property type="nucleotide sequence ID" value="NZ_OX365700.1"/>
</dbReference>
<evidence type="ECO:0000256" key="8">
    <source>
        <dbReference type="ARBA" id="ARBA00023136"/>
    </source>
</evidence>
<feature type="transmembrane region" description="Helical" evidence="10">
    <location>
        <begin position="383"/>
        <end position="403"/>
    </location>
</feature>
<dbReference type="AlphaFoldDB" id="A0AA86N0W5"/>
<dbReference type="KEGG" id="nti:DNFV4_02955"/>
<protein>
    <submittedName>
        <fullName evidence="12">Type II secretion system F family protein</fullName>
    </submittedName>
</protein>
<organism evidence="12 13">
    <name type="scientific">Nitrospira tepida</name>
    <dbReference type="NCBI Taxonomy" id="2973512"/>
    <lineage>
        <taxon>Bacteria</taxon>
        <taxon>Pseudomonadati</taxon>
        <taxon>Nitrospirota</taxon>
        <taxon>Nitrospiria</taxon>
        <taxon>Nitrospirales</taxon>
        <taxon>Nitrospiraceae</taxon>
        <taxon>Nitrospira</taxon>
    </lineage>
</organism>
<keyword evidence="4" id="KW-1003">Cell membrane</keyword>
<feature type="transmembrane region" description="Helical" evidence="10">
    <location>
        <begin position="176"/>
        <end position="199"/>
    </location>
</feature>
<keyword evidence="7 10" id="KW-1133">Transmembrane helix</keyword>
<dbReference type="Proteomes" id="UP001179121">
    <property type="component" value="Chromosome"/>
</dbReference>
<evidence type="ECO:0000256" key="7">
    <source>
        <dbReference type="ARBA" id="ARBA00022989"/>
    </source>
</evidence>
<keyword evidence="13" id="KW-1185">Reference proteome</keyword>
<evidence type="ECO:0000256" key="4">
    <source>
        <dbReference type="ARBA" id="ARBA00022475"/>
    </source>
</evidence>
<keyword evidence="5" id="KW-0997">Cell inner membrane</keyword>